<evidence type="ECO:0000313" key="8">
    <source>
        <dbReference type="Proteomes" id="UP000000253"/>
    </source>
</evidence>
<dbReference type="EMBL" id="CP000609">
    <property type="protein sequence ID" value="ABO35297.1"/>
    <property type="molecule type" value="Genomic_DNA"/>
</dbReference>
<proteinExistence type="inferred from homology"/>
<dbReference type="InterPro" id="IPR051796">
    <property type="entry name" value="ISF_SsuE-like"/>
</dbReference>
<dbReference type="InterPro" id="IPR029039">
    <property type="entry name" value="Flavoprotein-like_sf"/>
</dbReference>
<evidence type="ECO:0000256" key="4">
    <source>
        <dbReference type="ARBA" id="ARBA00022643"/>
    </source>
</evidence>
<comment type="cofactor">
    <cofactor evidence="1">
        <name>FMN</name>
        <dbReference type="ChEBI" id="CHEBI:58210"/>
    </cofactor>
</comment>
<dbReference type="InterPro" id="IPR005025">
    <property type="entry name" value="FMN_Rdtase-like_dom"/>
</dbReference>
<dbReference type="HOGENOM" id="CLU_050993_3_3_2"/>
<feature type="domain" description="NADPH-dependent FMN reductase-like" evidence="6">
    <location>
        <begin position="10"/>
        <end position="167"/>
    </location>
</feature>
<comment type="cofactor">
    <cofactor evidence="2">
        <name>[4Fe-4S] cluster</name>
        <dbReference type="ChEBI" id="CHEBI:49883"/>
    </cofactor>
</comment>
<keyword evidence="3" id="KW-0285">Flavoprotein</keyword>
<dbReference type="STRING" id="402880.MmarC5_0991"/>
<dbReference type="PANTHER" id="PTHR43278">
    <property type="entry name" value="NAD(P)H-DEPENDENT FMN-CONTAINING OXIDOREDUCTASE YWQN-RELATED"/>
    <property type="match status" value="1"/>
</dbReference>
<evidence type="ECO:0000256" key="5">
    <source>
        <dbReference type="ARBA" id="ARBA00038292"/>
    </source>
</evidence>
<evidence type="ECO:0000256" key="3">
    <source>
        <dbReference type="ARBA" id="ARBA00022630"/>
    </source>
</evidence>
<dbReference type="Proteomes" id="UP000000253">
    <property type="component" value="Chromosome"/>
</dbReference>
<sequence>MDYFEGGILKVVAFNGSPRRDGNTSILIDKVLKELKKEGISTEHMHIAGGKLRGCTACYKCFETLNNKCIIECDIINNCIEKMVEADGIILGSPTYFTDVTAEMKALIDRAGFVAKANNDILKRKVGAAVVSVRRAGGIHVFDTINHFFSINQMISVGSDYWNLGMGLDIGDVQKDTEGLHTMELLGQNMAWILKKINE</sequence>
<dbReference type="AlphaFoldDB" id="A4FYL3"/>
<gene>
    <name evidence="7" type="ordered locus">MmarC5_0991</name>
</gene>
<name>A4FYL3_METM5</name>
<dbReference type="KEGG" id="mmq:MmarC5_0991"/>
<dbReference type="Gene3D" id="3.40.50.360">
    <property type="match status" value="1"/>
</dbReference>
<dbReference type="PANTHER" id="PTHR43278:SF4">
    <property type="entry name" value="NAD(P)H-DEPENDENT FMN-CONTAINING OXIDOREDUCTASE YWQN-RELATED"/>
    <property type="match status" value="1"/>
</dbReference>
<dbReference type="SUPFAM" id="SSF52218">
    <property type="entry name" value="Flavoproteins"/>
    <property type="match status" value="1"/>
</dbReference>
<evidence type="ECO:0000256" key="2">
    <source>
        <dbReference type="ARBA" id="ARBA00001966"/>
    </source>
</evidence>
<dbReference type="Pfam" id="PF03358">
    <property type="entry name" value="FMN_red"/>
    <property type="match status" value="1"/>
</dbReference>
<evidence type="ECO:0000259" key="6">
    <source>
        <dbReference type="Pfam" id="PF03358"/>
    </source>
</evidence>
<reference evidence="7 8" key="1">
    <citation type="submission" date="2007-03" db="EMBL/GenBank/DDBJ databases">
        <title>Complete sequence of chromosome of Methanococcus maripaludis C5.</title>
        <authorList>
            <consortium name="US DOE Joint Genome Institute"/>
            <person name="Copeland A."/>
            <person name="Lucas S."/>
            <person name="Lapidus A."/>
            <person name="Barry K."/>
            <person name="Glavina del Rio T."/>
            <person name="Dalin E."/>
            <person name="Tice H."/>
            <person name="Pitluck S."/>
            <person name="Chertkov O."/>
            <person name="Brettin T."/>
            <person name="Bruce D."/>
            <person name="Han C."/>
            <person name="Detter J.C."/>
            <person name="Schmutz J."/>
            <person name="Larimer F."/>
            <person name="Land M."/>
            <person name="Hauser L."/>
            <person name="Kyrpides N."/>
            <person name="Mikhailova N."/>
            <person name="Sieprawska-Lupa M."/>
            <person name="Whitman W.B."/>
            <person name="Richardson P."/>
        </authorList>
    </citation>
    <scope>NUCLEOTIDE SEQUENCE [LARGE SCALE GENOMIC DNA]</scope>
    <source>
        <strain evidence="8">C5 / ATCC BAA-1333</strain>
    </source>
</reference>
<dbReference type="GO" id="GO:0016491">
    <property type="term" value="F:oxidoreductase activity"/>
    <property type="evidence" value="ECO:0007669"/>
    <property type="project" value="InterPro"/>
</dbReference>
<evidence type="ECO:0000256" key="1">
    <source>
        <dbReference type="ARBA" id="ARBA00001917"/>
    </source>
</evidence>
<comment type="similarity">
    <text evidence="5">Belongs to the SsuE family. Isf subfamily.</text>
</comment>
<evidence type="ECO:0000313" key="7">
    <source>
        <dbReference type="EMBL" id="ABO35297.1"/>
    </source>
</evidence>
<protein>
    <submittedName>
        <fullName evidence="7">NADPH-dependent FMN reductase</fullName>
    </submittedName>
</protein>
<dbReference type="eggNOG" id="arCOG02573">
    <property type="taxonomic scope" value="Archaea"/>
</dbReference>
<organism evidence="7 8">
    <name type="scientific">Methanococcus maripaludis (strain C5 / ATCC BAA-1333)</name>
    <dbReference type="NCBI Taxonomy" id="402880"/>
    <lineage>
        <taxon>Archaea</taxon>
        <taxon>Methanobacteriati</taxon>
        <taxon>Methanobacteriota</taxon>
        <taxon>Methanomada group</taxon>
        <taxon>Methanococci</taxon>
        <taxon>Methanococcales</taxon>
        <taxon>Methanococcaceae</taxon>
        <taxon>Methanococcus</taxon>
    </lineage>
</organism>
<keyword evidence="4" id="KW-0288">FMN</keyword>
<accession>A4FYL3</accession>